<reference evidence="2 3" key="1">
    <citation type="journal article" date="2014" name="Nature">
        <title>The genome of the recently domesticated crop plant sugar beet (Beta vulgaris).</title>
        <authorList>
            <person name="Dohm J.C."/>
            <person name="Minoche A.E."/>
            <person name="Holtgrawe D."/>
            <person name="Capella-Gutierrez S."/>
            <person name="Zakrzewski F."/>
            <person name="Tafer H."/>
            <person name="Rupp O."/>
            <person name="Sorensen T.R."/>
            <person name="Stracke R."/>
            <person name="Reinhardt R."/>
            <person name="Goesmann A."/>
            <person name="Kraft T."/>
            <person name="Schulz B."/>
            <person name="Stadler P.F."/>
            <person name="Schmidt T."/>
            <person name="Gabaldon T."/>
            <person name="Lehrach H."/>
            <person name="Weisshaar B."/>
            <person name="Himmelbauer H."/>
        </authorList>
    </citation>
    <scope>NUCLEOTIDE SEQUENCE [LARGE SCALE GENOMIC DNA]</scope>
    <source>
        <tissue evidence="2">Taproot</tissue>
    </source>
</reference>
<dbReference type="Proteomes" id="UP000035740">
    <property type="component" value="Chromosome 4"/>
</dbReference>
<gene>
    <name evidence="2" type="ORF">BVRB_4g076130</name>
</gene>
<organism evidence="2 3">
    <name type="scientific">Beta vulgaris subsp. vulgaris</name>
    <name type="common">Beet</name>
    <dbReference type="NCBI Taxonomy" id="3555"/>
    <lineage>
        <taxon>Eukaryota</taxon>
        <taxon>Viridiplantae</taxon>
        <taxon>Streptophyta</taxon>
        <taxon>Embryophyta</taxon>
        <taxon>Tracheophyta</taxon>
        <taxon>Spermatophyta</taxon>
        <taxon>Magnoliopsida</taxon>
        <taxon>eudicotyledons</taxon>
        <taxon>Gunneridae</taxon>
        <taxon>Pentapetalae</taxon>
        <taxon>Caryophyllales</taxon>
        <taxon>Chenopodiaceae</taxon>
        <taxon>Betoideae</taxon>
        <taxon>Beta</taxon>
    </lineage>
</organism>
<name>A0A0J8CL93_BETVV</name>
<feature type="compositionally biased region" description="Basic and acidic residues" evidence="1">
    <location>
        <begin position="18"/>
        <end position="29"/>
    </location>
</feature>
<protein>
    <submittedName>
        <fullName evidence="2">Uncharacterized protein</fullName>
    </submittedName>
</protein>
<dbReference type="Gramene" id="KMT14257">
    <property type="protein sequence ID" value="KMT14257"/>
    <property type="gene ID" value="BVRB_4g076130"/>
</dbReference>
<feature type="region of interest" description="Disordered" evidence="1">
    <location>
        <begin position="1"/>
        <end position="29"/>
    </location>
</feature>
<accession>A0A0J8CL93</accession>
<dbReference type="OMA" id="CLYKGGQ"/>
<evidence type="ECO:0000256" key="1">
    <source>
        <dbReference type="SAM" id="MobiDB-lite"/>
    </source>
</evidence>
<proteinExistence type="predicted"/>
<evidence type="ECO:0000313" key="3">
    <source>
        <dbReference type="Proteomes" id="UP000035740"/>
    </source>
</evidence>
<dbReference type="AlphaFoldDB" id="A0A0J8CL93"/>
<dbReference type="EMBL" id="KQ090068">
    <property type="protein sequence ID" value="KMT14257.1"/>
    <property type="molecule type" value="Genomic_DNA"/>
</dbReference>
<sequence length="64" mass="7068">MPIQANFGRRGLWWRRTSPQDKPRQGGEADHVSIVTVACLYKGGQTMCSGQVITIDPNQVLKVA</sequence>
<keyword evidence="3" id="KW-1185">Reference proteome</keyword>
<evidence type="ECO:0000313" key="2">
    <source>
        <dbReference type="EMBL" id="KMT14257.1"/>
    </source>
</evidence>